<dbReference type="InterPro" id="IPR014729">
    <property type="entry name" value="Rossmann-like_a/b/a_fold"/>
</dbReference>
<evidence type="ECO:0000256" key="10">
    <source>
        <dbReference type="RuleBase" id="RU363036"/>
    </source>
</evidence>
<proteinExistence type="inferred from homology"/>
<dbReference type="PANTHER" id="PTHR43766:SF1">
    <property type="entry name" value="TRYPTOPHAN--TRNA LIGASE, MITOCHONDRIAL"/>
    <property type="match status" value="1"/>
</dbReference>
<evidence type="ECO:0000313" key="12">
    <source>
        <dbReference type="Proteomes" id="UP000095665"/>
    </source>
</evidence>
<evidence type="ECO:0000256" key="8">
    <source>
        <dbReference type="ARBA" id="ARBA00049929"/>
    </source>
</evidence>
<dbReference type="EC" id="6.1.1.2" evidence="9"/>
<dbReference type="GO" id="GO:0006436">
    <property type="term" value="P:tryptophanyl-tRNA aminoacylation"/>
    <property type="evidence" value="ECO:0007669"/>
    <property type="project" value="UniProtKB-UniRule"/>
</dbReference>
<dbReference type="PRINTS" id="PR01039">
    <property type="entry name" value="TRNASYNTHTRP"/>
</dbReference>
<evidence type="ECO:0000256" key="2">
    <source>
        <dbReference type="ARBA" id="ARBA00022490"/>
    </source>
</evidence>
<dbReference type="Pfam" id="PF00579">
    <property type="entry name" value="tRNA-synt_1b"/>
    <property type="match status" value="1"/>
</dbReference>
<dbReference type="NCBIfam" id="TIGR00233">
    <property type="entry name" value="trpS"/>
    <property type="match status" value="1"/>
</dbReference>
<dbReference type="HAMAP" id="MF_00140_B">
    <property type="entry name" value="Trp_tRNA_synth_B"/>
    <property type="match status" value="1"/>
</dbReference>
<comment type="subcellular location">
    <subcellularLocation>
        <location evidence="9">Cytoplasm</location>
    </subcellularLocation>
</comment>
<sequence>MSKSIVFSGIQPSGELTIGNYIGALRQWVNMQDKYDCIYCIVDLHTITARHDTKKLRKAILDLLVLYLACGIDPTKSTIFIQSHVSEHSQLSWLLNCYTYLGELSRMTQFKNKSVRYAKNINIGLFNYPVLMAADILLYQTNKVPVGEDQKQHVELSRDIAKRFNALYGEIFTIPEPLIPKFGARIMSLLDPLKKMSKSDNNRNNIITLLEDNKSIVNKLKRAVTDSDKPPVVRYDPITKPGVSNLLDILSSITSTPIVELEKIFSGKMYGHLKAAVADTLSDTLATLQARYHALRDDETYLTQVLCDGAEKAQAHANITLSKVYEAVGFIAKSRAIATPICSK</sequence>
<dbReference type="InterPro" id="IPR024109">
    <property type="entry name" value="Trp-tRNA-ligase_bac-type"/>
</dbReference>
<evidence type="ECO:0000256" key="9">
    <source>
        <dbReference type="HAMAP-Rule" id="MF_00140"/>
    </source>
</evidence>
<evidence type="ECO:0000256" key="7">
    <source>
        <dbReference type="ARBA" id="ARBA00023146"/>
    </source>
</evidence>
<dbReference type="GO" id="GO:0005524">
    <property type="term" value="F:ATP binding"/>
    <property type="evidence" value="ECO:0007669"/>
    <property type="project" value="UniProtKB-UniRule"/>
</dbReference>
<dbReference type="Gene3D" id="3.40.50.620">
    <property type="entry name" value="HUPs"/>
    <property type="match status" value="1"/>
</dbReference>
<dbReference type="GO" id="GO:0005829">
    <property type="term" value="C:cytosol"/>
    <property type="evidence" value="ECO:0007669"/>
    <property type="project" value="TreeGrafter"/>
</dbReference>
<evidence type="ECO:0000256" key="5">
    <source>
        <dbReference type="ARBA" id="ARBA00022840"/>
    </source>
</evidence>
<dbReference type="InterPro" id="IPR001412">
    <property type="entry name" value="aa-tRNA-synth_I_CS"/>
</dbReference>
<keyword evidence="5 9" id="KW-0067">ATP-binding</keyword>
<dbReference type="Gene3D" id="1.10.240.10">
    <property type="entry name" value="Tyrosyl-Transfer RNA Synthetase"/>
    <property type="match status" value="1"/>
</dbReference>
<evidence type="ECO:0000256" key="1">
    <source>
        <dbReference type="ARBA" id="ARBA00005594"/>
    </source>
</evidence>
<comment type="catalytic activity">
    <reaction evidence="8 9">
        <text>tRNA(Trp) + L-tryptophan + ATP = L-tryptophyl-tRNA(Trp) + AMP + diphosphate + H(+)</text>
        <dbReference type="Rhea" id="RHEA:24080"/>
        <dbReference type="Rhea" id="RHEA-COMP:9671"/>
        <dbReference type="Rhea" id="RHEA-COMP:9705"/>
        <dbReference type="ChEBI" id="CHEBI:15378"/>
        <dbReference type="ChEBI" id="CHEBI:30616"/>
        <dbReference type="ChEBI" id="CHEBI:33019"/>
        <dbReference type="ChEBI" id="CHEBI:57912"/>
        <dbReference type="ChEBI" id="CHEBI:78442"/>
        <dbReference type="ChEBI" id="CHEBI:78535"/>
        <dbReference type="ChEBI" id="CHEBI:456215"/>
        <dbReference type="EC" id="6.1.1.2"/>
    </reaction>
</comment>
<feature type="binding site" evidence="9">
    <location>
        <begin position="147"/>
        <end position="149"/>
    </location>
    <ligand>
        <name>ATP</name>
        <dbReference type="ChEBI" id="CHEBI:30616"/>
    </ligand>
</feature>
<feature type="binding site" evidence="9">
    <location>
        <position position="135"/>
    </location>
    <ligand>
        <name>L-tryptophan</name>
        <dbReference type="ChEBI" id="CHEBI:57912"/>
    </ligand>
</feature>
<keyword evidence="6 9" id="KW-0648">Protein biosynthesis</keyword>
<organism evidence="11 12">
    <name type="scientific">Candidatus Gullanella endobia</name>
    <dbReference type="NCBI Taxonomy" id="1070130"/>
    <lineage>
        <taxon>Bacteria</taxon>
        <taxon>Pseudomonadati</taxon>
        <taxon>Pseudomonadota</taxon>
        <taxon>Gammaproteobacteria</taxon>
        <taxon>Enterobacterales</taxon>
        <taxon>Enterobacteriaceae</taxon>
        <taxon>Candidatus Gullanella</taxon>
    </lineage>
</organism>
<accession>A0A143WPV7</accession>
<dbReference type="PANTHER" id="PTHR43766">
    <property type="entry name" value="TRYPTOPHAN--TRNA LIGASE, MITOCHONDRIAL"/>
    <property type="match status" value="1"/>
</dbReference>
<dbReference type="GO" id="GO:0004830">
    <property type="term" value="F:tryptophan-tRNA ligase activity"/>
    <property type="evidence" value="ECO:0007669"/>
    <property type="project" value="UniProtKB-UniRule"/>
</dbReference>
<feature type="short sequence motif" description="'KMSKS' region" evidence="9">
    <location>
        <begin position="195"/>
        <end position="199"/>
    </location>
</feature>
<keyword evidence="4 9" id="KW-0547">Nucleotide-binding</keyword>
<dbReference type="KEGG" id="ged:FVIR_GE00030"/>
<keyword evidence="3 9" id="KW-0436">Ligase</keyword>
<dbReference type="AlphaFoldDB" id="A0A143WPV7"/>
<feature type="binding site" evidence="9">
    <location>
        <begin position="19"/>
        <end position="20"/>
    </location>
    <ligand>
        <name>ATP</name>
        <dbReference type="ChEBI" id="CHEBI:30616"/>
    </ligand>
</feature>
<keyword evidence="12" id="KW-1185">Reference proteome</keyword>
<dbReference type="InterPro" id="IPR050203">
    <property type="entry name" value="Trp-tRNA_synthetase"/>
</dbReference>
<comment type="subunit">
    <text evidence="9">Homodimer.</text>
</comment>
<evidence type="ECO:0000256" key="6">
    <source>
        <dbReference type="ARBA" id="ARBA00022917"/>
    </source>
</evidence>
<keyword evidence="2 9" id="KW-0963">Cytoplasm</keyword>
<dbReference type="InterPro" id="IPR002305">
    <property type="entry name" value="aa-tRNA-synth_Ic"/>
</dbReference>
<dbReference type="PATRIC" id="fig|1070130.3.peg.47"/>
<reference evidence="12" key="1">
    <citation type="submission" date="2016-01" db="EMBL/GenBank/DDBJ databases">
        <authorList>
            <person name="Husnik F."/>
        </authorList>
    </citation>
    <scope>NUCLEOTIDE SEQUENCE [LARGE SCALE GENOMIC DNA]</scope>
</reference>
<feature type="binding site" evidence="9">
    <location>
        <begin position="11"/>
        <end position="13"/>
    </location>
    <ligand>
        <name>ATP</name>
        <dbReference type="ChEBI" id="CHEBI:30616"/>
    </ligand>
</feature>
<gene>
    <name evidence="9 11" type="primary">trpS</name>
    <name evidence="11" type="ORF">FVIR_GE00030</name>
</gene>
<dbReference type="RefSeq" id="WP_067497368.1">
    <property type="nucleotide sequence ID" value="NZ_LN999832.1"/>
</dbReference>
<feature type="short sequence motif" description="'HIGH' region" evidence="9">
    <location>
        <begin position="12"/>
        <end position="20"/>
    </location>
</feature>
<evidence type="ECO:0000313" key="11">
    <source>
        <dbReference type="EMBL" id="CUX95740.1"/>
    </source>
</evidence>
<evidence type="ECO:0000256" key="3">
    <source>
        <dbReference type="ARBA" id="ARBA00022598"/>
    </source>
</evidence>
<dbReference type="CDD" id="cd00806">
    <property type="entry name" value="TrpRS_core"/>
    <property type="match status" value="1"/>
</dbReference>
<feature type="binding site" evidence="9">
    <location>
        <position position="186"/>
    </location>
    <ligand>
        <name>ATP</name>
        <dbReference type="ChEBI" id="CHEBI:30616"/>
    </ligand>
</feature>
<feature type="binding site" evidence="9">
    <location>
        <begin position="195"/>
        <end position="199"/>
    </location>
    <ligand>
        <name>ATP</name>
        <dbReference type="ChEBI" id="CHEBI:30616"/>
    </ligand>
</feature>
<dbReference type="FunFam" id="3.40.50.620:FF:000024">
    <property type="entry name" value="Tryptophan--tRNA ligase"/>
    <property type="match status" value="1"/>
</dbReference>
<dbReference type="PROSITE" id="PS00178">
    <property type="entry name" value="AA_TRNA_LIGASE_I"/>
    <property type="match status" value="1"/>
</dbReference>
<dbReference type="FunFam" id="1.10.240.10:FF:000002">
    <property type="entry name" value="Tryptophan--tRNA ligase"/>
    <property type="match status" value="1"/>
</dbReference>
<dbReference type="EMBL" id="LN999832">
    <property type="protein sequence ID" value="CUX95740.1"/>
    <property type="molecule type" value="Genomic_DNA"/>
</dbReference>
<dbReference type="OrthoDB" id="9801042at2"/>
<dbReference type="InterPro" id="IPR002306">
    <property type="entry name" value="Trp-tRNA-ligase"/>
</dbReference>
<evidence type="ECO:0000256" key="4">
    <source>
        <dbReference type="ARBA" id="ARBA00022741"/>
    </source>
</evidence>
<dbReference type="Proteomes" id="UP000095665">
    <property type="component" value="Chromosome I"/>
</dbReference>
<keyword evidence="7 9" id="KW-0030">Aminoacyl-tRNA synthetase</keyword>
<name>A0A143WPV7_9ENTR</name>
<comment type="function">
    <text evidence="9">Catalyzes the attachment of tryptophan to tRNA(Trp).</text>
</comment>
<protein>
    <recommendedName>
        <fullName evidence="9">Tryptophan--tRNA ligase</fullName>
        <ecNumber evidence="9">6.1.1.2</ecNumber>
    </recommendedName>
    <alternativeName>
        <fullName evidence="9">Tryptophanyl-tRNA synthetase</fullName>
        <shortName evidence="9">TrpRS</shortName>
    </alternativeName>
</protein>
<dbReference type="SUPFAM" id="SSF52374">
    <property type="entry name" value="Nucleotidylyl transferase"/>
    <property type="match status" value="1"/>
</dbReference>
<dbReference type="STRING" id="1070130.FVIR_GE00030"/>
<comment type="similarity">
    <text evidence="1 9 10">Belongs to the class-I aminoacyl-tRNA synthetase family.</text>
</comment>